<evidence type="ECO:0000313" key="1">
    <source>
        <dbReference type="EMBL" id="AST93768.1"/>
    </source>
</evidence>
<sequence length="143" mass="16435">MRTILILLVTSLLLAGCGIDGERISQSEDIDGTRFINNRYGGYYERDLDSERYNTNQNPNFIDLTENRPTYGDDQDKAREVINAVSGVRAGSIFINGNTIHATVYTTEKKDKEERKELKKKVNRKLARALPRYDYDVQLQNEN</sequence>
<dbReference type="EMBL" id="CP018866">
    <property type="protein sequence ID" value="AST93768.1"/>
    <property type="molecule type" value="Genomic_DNA"/>
</dbReference>
<dbReference type="Proteomes" id="UP000215224">
    <property type="component" value="Chromosome"/>
</dbReference>
<gene>
    <name evidence="1" type="ORF">BC6307_22090</name>
</gene>
<keyword evidence="2" id="KW-1185">Reference proteome</keyword>
<dbReference type="PROSITE" id="PS51257">
    <property type="entry name" value="PROKAR_LIPOPROTEIN"/>
    <property type="match status" value="1"/>
</dbReference>
<name>A0A223KWU4_9BACI</name>
<organism evidence="1 2">
    <name type="scientific">Sutcliffiella cohnii</name>
    <dbReference type="NCBI Taxonomy" id="33932"/>
    <lineage>
        <taxon>Bacteria</taxon>
        <taxon>Bacillati</taxon>
        <taxon>Bacillota</taxon>
        <taxon>Bacilli</taxon>
        <taxon>Bacillales</taxon>
        <taxon>Bacillaceae</taxon>
        <taxon>Sutcliffiella</taxon>
    </lineage>
</organism>
<reference evidence="1 2" key="1">
    <citation type="submission" date="2016-12" db="EMBL/GenBank/DDBJ databases">
        <title>The whole genome sequencing and assembly of Bacillus cohnii DSM 6307T strain.</title>
        <authorList>
            <person name="Lee Y.-J."/>
            <person name="Yi H."/>
            <person name="Bahn Y.-S."/>
            <person name="Kim J.F."/>
            <person name="Lee D.-W."/>
        </authorList>
    </citation>
    <scope>NUCLEOTIDE SEQUENCE [LARGE SCALE GENOMIC DNA]</scope>
    <source>
        <strain evidence="1 2">DSM 6307</strain>
    </source>
</reference>
<accession>A0A223KWU4</accession>
<proteinExistence type="predicted"/>
<dbReference type="AlphaFoldDB" id="A0A223KWU4"/>
<protein>
    <recommendedName>
        <fullName evidence="3">Sporulation protein</fullName>
    </recommendedName>
</protein>
<evidence type="ECO:0008006" key="3">
    <source>
        <dbReference type="Google" id="ProtNLM"/>
    </source>
</evidence>
<evidence type="ECO:0000313" key="2">
    <source>
        <dbReference type="Proteomes" id="UP000215224"/>
    </source>
</evidence>
<dbReference type="RefSeq" id="WP_066421793.1">
    <property type="nucleotide sequence ID" value="NZ_CP018866.1"/>
</dbReference>
<dbReference type="KEGG" id="bcoh:BC6307_22090"/>